<dbReference type="EMBL" id="JASNUQ010000007">
    <property type="protein sequence ID" value="MDK4290207.1"/>
    <property type="molecule type" value="Genomic_DNA"/>
</dbReference>
<keyword evidence="2" id="KW-1185">Reference proteome</keyword>
<name>A0ABT7FW39_9CORY</name>
<dbReference type="RefSeq" id="WP_284587780.1">
    <property type="nucleotide sequence ID" value="NZ_JASNUQ010000007.1"/>
</dbReference>
<reference evidence="1 2" key="1">
    <citation type="submission" date="2023-05" db="EMBL/GenBank/DDBJ databases">
        <title>Metabolic capabilities are highly conserved among human nasal-associated Corynebacterium species in pangenomic analyses.</title>
        <authorList>
            <person name="Tran T.H."/>
            <person name="Roberts A.Q."/>
            <person name="Escapa I.F."/>
            <person name="Gao W."/>
            <person name="Conlan S."/>
            <person name="Kong H."/>
            <person name="Segre J.A."/>
            <person name="Kelly M.S."/>
            <person name="Lemon K.P."/>
        </authorList>
    </citation>
    <scope>NUCLEOTIDE SEQUENCE [LARGE SCALE GENOMIC DNA]</scope>
    <source>
        <strain evidence="1 2">KPL3772</strain>
    </source>
</reference>
<organism evidence="1 2">
    <name type="scientific">Corynebacterium pseudodiphtheriticum</name>
    <dbReference type="NCBI Taxonomy" id="37637"/>
    <lineage>
        <taxon>Bacteria</taxon>
        <taxon>Bacillati</taxon>
        <taxon>Actinomycetota</taxon>
        <taxon>Actinomycetes</taxon>
        <taxon>Mycobacteriales</taxon>
        <taxon>Corynebacteriaceae</taxon>
        <taxon>Corynebacterium</taxon>
    </lineage>
</organism>
<comment type="caution">
    <text evidence="1">The sequence shown here is derived from an EMBL/GenBank/DDBJ whole genome shotgun (WGS) entry which is preliminary data.</text>
</comment>
<protein>
    <submittedName>
        <fullName evidence="1">Uncharacterized protein</fullName>
    </submittedName>
</protein>
<sequence length="60" mass="7089">MNNKDLFPGVHISEPQRARWEEETQKIREAWELGRERNAHRARRVDTAPYRTVLVGKAFA</sequence>
<proteinExistence type="predicted"/>
<evidence type="ECO:0000313" key="1">
    <source>
        <dbReference type="EMBL" id="MDK4290207.1"/>
    </source>
</evidence>
<dbReference type="Proteomes" id="UP001239759">
    <property type="component" value="Unassembled WGS sequence"/>
</dbReference>
<accession>A0ABT7FW39</accession>
<evidence type="ECO:0000313" key="2">
    <source>
        <dbReference type="Proteomes" id="UP001239759"/>
    </source>
</evidence>
<gene>
    <name evidence="1" type="ORF">QPX23_05620</name>
</gene>